<name>M2Z2V1_9PROT</name>
<sequence length="73" mass="7947">MGLEQAYRLLTEAARDLSRAESEAERRAAAGRMRTVRERISRCENLLLVVSLGQKVVCDGTAGCEAEGLLPKA</sequence>
<organism evidence="1 2">
    <name type="scientific">Paramagnetospirillum caucaseum</name>
    <dbReference type="NCBI Taxonomy" id="1244869"/>
    <lineage>
        <taxon>Bacteria</taxon>
        <taxon>Pseudomonadati</taxon>
        <taxon>Pseudomonadota</taxon>
        <taxon>Alphaproteobacteria</taxon>
        <taxon>Rhodospirillales</taxon>
        <taxon>Magnetospirillaceae</taxon>
        <taxon>Paramagnetospirillum</taxon>
    </lineage>
</organism>
<evidence type="ECO:0000313" key="2">
    <source>
        <dbReference type="Proteomes" id="UP000011744"/>
    </source>
</evidence>
<accession>M2Z2V1</accession>
<comment type="caution">
    <text evidence="1">The sequence shown here is derived from an EMBL/GenBank/DDBJ whole genome shotgun (WGS) entry which is preliminary data.</text>
</comment>
<dbReference type="Proteomes" id="UP000011744">
    <property type="component" value="Unassembled WGS sequence"/>
</dbReference>
<keyword evidence="2" id="KW-1185">Reference proteome</keyword>
<dbReference type="PATRIC" id="fig|1244869.3.peg.3493"/>
<gene>
    <name evidence="1" type="ORF">H261_17413</name>
</gene>
<dbReference type="EMBL" id="AONQ01000057">
    <property type="protein sequence ID" value="EME68645.1"/>
    <property type="molecule type" value="Genomic_DNA"/>
</dbReference>
<reference evidence="1 2" key="1">
    <citation type="journal article" date="2014" name="Genome Announc.">
        <title>Draft Genome Sequence of Magnetospirillum sp. Strain SO-1, a Freshwater Magnetotactic Bacterium Isolated from the Ol'khovka River, Russia.</title>
        <authorList>
            <person name="Grouzdev D.S."/>
            <person name="Dziuba M.V."/>
            <person name="Sukhacheva M.S."/>
            <person name="Mardanov A.V."/>
            <person name="Beletskiy A.V."/>
            <person name="Kuznetsov B.B."/>
            <person name="Skryabin K.G."/>
        </authorList>
    </citation>
    <scope>NUCLEOTIDE SEQUENCE [LARGE SCALE GENOMIC DNA]</scope>
    <source>
        <strain evidence="1 2">SO-1</strain>
    </source>
</reference>
<dbReference type="AlphaFoldDB" id="M2Z2V1"/>
<evidence type="ECO:0000313" key="1">
    <source>
        <dbReference type="EMBL" id="EME68645.1"/>
    </source>
</evidence>
<protein>
    <submittedName>
        <fullName evidence="1">Uncharacterized protein</fullName>
    </submittedName>
</protein>
<proteinExistence type="predicted"/>